<gene>
    <name evidence="5" type="ORF">PSYICH_LOCUS9002</name>
</gene>
<feature type="compositionally biased region" description="Basic and acidic residues" evidence="3">
    <location>
        <begin position="65"/>
        <end position="83"/>
    </location>
</feature>
<accession>A0A9P0GH07</accession>
<dbReference type="Proteomes" id="UP001153636">
    <property type="component" value="Chromosome 3"/>
</dbReference>
<dbReference type="OrthoDB" id="185175at2759"/>
<dbReference type="InterPro" id="IPR039102">
    <property type="entry name" value="FAM13"/>
</dbReference>
<evidence type="ECO:0000259" key="4">
    <source>
        <dbReference type="Pfam" id="PF26116"/>
    </source>
</evidence>
<sequence>MKGPARKEEIATKLHEGKSGKQKRGSTIIPKAQSIPSTYDEAKASCKARKRKERQESISSLCQERKVIRSNSEERPAQKKYVEKQSGIRRVSSSEDFQSQRSNSSERFTGFSCKKVNDKSLAYEDYEHEKRRSHERFARPLTLKGKKHPTKRLKVKCLSRIKHKPEAPNETRDYYKKLNLAQGTQITENEDTGTGFLQLHIDERGRSPSPTQELVSPVVDWSTLHEQVDCSEPLLSQTSRHRNETTETIPIVASNRLLSSPRNSIIATHRIYLDPDVPKVTSNIEKKPQNPIDERLYKIAKQINSIKKKIKKFEAEFETQHGYRPSHAEKMNDKNIKKLHADLSALKRDQRQIAELANGSCLINTEDNLDRINVVSLQVTINEIEKKLSAKREAANRTVNIEEMSSEQLVEEKVAVQRALLFLESIHGRPNTKEDRDVVRPFYDRYRTLKRMVAKLTTINLIGNELATIHEDEAMNFVTPTSSSQSNDTESEKTTVLASTSTESDTDSSIGDNLHSMERAELIEQLKSVTEEKKELKRTIKQFEFDVQLKTGKMIQREDKVPMESVYVAYKKVKAKARLLEALVGKLS</sequence>
<dbReference type="AlphaFoldDB" id="A0A9P0GH07"/>
<keyword evidence="2" id="KW-0175">Coiled coil</keyword>
<dbReference type="InterPro" id="IPR059029">
    <property type="entry name" value="FAM13A_dom"/>
</dbReference>
<proteinExistence type="inferred from homology"/>
<evidence type="ECO:0000256" key="1">
    <source>
        <dbReference type="ARBA" id="ARBA00007549"/>
    </source>
</evidence>
<feature type="compositionally biased region" description="Basic and acidic residues" evidence="3">
    <location>
        <begin position="1"/>
        <end position="19"/>
    </location>
</feature>
<organism evidence="5 6">
    <name type="scientific">Psylliodes chrysocephalus</name>
    <dbReference type="NCBI Taxonomy" id="3402493"/>
    <lineage>
        <taxon>Eukaryota</taxon>
        <taxon>Metazoa</taxon>
        <taxon>Ecdysozoa</taxon>
        <taxon>Arthropoda</taxon>
        <taxon>Hexapoda</taxon>
        <taxon>Insecta</taxon>
        <taxon>Pterygota</taxon>
        <taxon>Neoptera</taxon>
        <taxon>Endopterygota</taxon>
        <taxon>Coleoptera</taxon>
        <taxon>Polyphaga</taxon>
        <taxon>Cucujiformia</taxon>
        <taxon>Chrysomeloidea</taxon>
        <taxon>Chrysomelidae</taxon>
        <taxon>Galerucinae</taxon>
        <taxon>Alticini</taxon>
        <taxon>Psylliodes</taxon>
    </lineage>
</organism>
<evidence type="ECO:0000313" key="6">
    <source>
        <dbReference type="Proteomes" id="UP001153636"/>
    </source>
</evidence>
<name>A0A9P0GH07_9CUCU</name>
<feature type="compositionally biased region" description="Polar residues" evidence="3">
    <location>
        <begin position="479"/>
        <end position="498"/>
    </location>
</feature>
<dbReference type="Gene3D" id="1.10.10.1460">
    <property type="match status" value="1"/>
</dbReference>
<feature type="region of interest" description="Disordered" evidence="3">
    <location>
        <begin position="65"/>
        <end position="104"/>
    </location>
</feature>
<protein>
    <recommendedName>
        <fullName evidence="4">FAM13A-like domain-containing protein</fullName>
    </recommendedName>
</protein>
<dbReference type="EMBL" id="OV651815">
    <property type="protein sequence ID" value="CAH1108907.1"/>
    <property type="molecule type" value="Genomic_DNA"/>
</dbReference>
<feature type="compositionally biased region" description="Polar residues" evidence="3">
    <location>
        <begin position="94"/>
        <end position="104"/>
    </location>
</feature>
<feature type="region of interest" description="Disordered" evidence="3">
    <location>
        <begin position="479"/>
        <end position="514"/>
    </location>
</feature>
<dbReference type="Pfam" id="PF26116">
    <property type="entry name" value="FAM13A"/>
    <property type="match status" value="1"/>
</dbReference>
<feature type="domain" description="FAM13A-like" evidence="4">
    <location>
        <begin position="519"/>
        <end position="586"/>
    </location>
</feature>
<feature type="compositionally biased region" description="Low complexity" evidence="3">
    <location>
        <begin position="499"/>
        <end position="509"/>
    </location>
</feature>
<comment type="similarity">
    <text evidence="1">Belongs to the FAM13 family.</text>
</comment>
<dbReference type="PANTHER" id="PTHR15904:SF17">
    <property type="entry name" value="RHO-GAP DOMAIN-CONTAINING PROTEIN"/>
    <property type="match status" value="1"/>
</dbReference>
<reference evidence="5" key="1">
    <citation type="submission" date="2022-01" db="EMBL/GenBank/DDBJ databases">
        <authorList>
            <person name="King R."/>
        </authorList>
    </citation>
    <scope>NUCLEOTIDE SEQUENCE</scope>
</reference>
<keyword evidence="6" id="KW-1185">Reference proteome</keyword>
<evidence type="ECO:0000313" key="5">
    <source>
        <dbReference type="EMBL" id="CAH1108907.1"/>
    </source>
</evidence>
<evidence type="ECO:0000256" key="3">
    <source>
        <dbReference type="SAM" id="MobiDB-lite"/>
    </source>
</evidence>
<dbReference type="PANTHER" id="PTHR15904">
    <property type="entry name" value="FAM13"/>
    <property type="match status" value="1"/>
</dbReference>
<feature type="coiled-coil region" evidence="2">
    <location>
        <begin position="519"/>
        <end position="546"/>
    </location>
</feature>
<feature type="region of interest" description="Disordered" evidence="3">
    <location>
        <begin position="1"/>
        <end position="41"/>
    </location>
</feature>
<evidence type="ECO:0000256" key="2">
    <source>
        <dbReference type="SAM" id="Coils"/>
    </source>
</evidence>